<feature type="transmembrane region" description="Helical" evidence="2">
    <location>
        <begin position="200"/>
        <end position="221"/>
    </location>
</feature>
<dbReference type="OrthoDB" id="5342924at2759"/>
<keyword evidence="2" id="KW-0472">Membrane</keyword>
<name>A0A9W8WDV8_9HYPO</name>
<reference evidence="3" key="1">
    <citation type="submission" date="2022-10" db="EMBL/GenBank/DDBJ databases">
        <title>Tapping the CABI collections for fungal endophytes: first genome assemblies for Collariella, Neodidymelliopsis, Ascochyta clinopodiicola, Didymella pomorum, Didymosphaeria variabile, Neocosmospora piperis and Neocucurbitaria cava.</title>
        <authorList>
            <person name="Hill R."/>
        </authorList>
    </citation>
    <scope>NUCLEOTIDE SEQUENCE</scope>
    <source>
        <strain evidence="3">IMI 366586</strain>
    </source>
</reference>
<dbReference type="Proteomes" id="UP001140502">
    <property type="component" value="Unassembled WGS sequence"/>
</dbReference>
<keyword evidence="2" id="KW-1133">Transmembrane helix</keyword>
<gene>
    <name evidence="3" type="ORF">N0V84_005344</name>
</gene>
<proteinExistence type="predicted"/>
<evidence type="ECO:0000256" key="1">
    <source>
        <dbReference type="SAM" id="MobiDB-lite"/>
    </source>
</evidence>
<evidence type="ECO:0000313" key="3">
    <source>
        <dbReference type="EMBL" id="KAJ4321423.1"/>
    </source>
</evidence>
<feature type="compositionally biased region" description="Polar residues" evidence="1">
    <location>
        <begin position="30"/>
        <end position="39"/>
    </location>
</feature>
<keyword evidence="4" id="KW-1185">Reference proteome</keyword>
<evidence type="ECO:0000313" key="4">
    <source>
        <dbReference type="Proteomes" id="UP001140502"/>
    </source>
</evidence>
<feature type="region of interest" description="Disordered" evidence="1">
    <location>
        <begin position="30"/>
        <end position="51"/>
    </location>
</feature>
<protein>
    <submittedName>
        <fullName evidence="3">Uncharacterized protein</fullName>
    </submittedName>
</protein>
<dbReference type="AlphaFoldDB" id="A0A9W8WDV8"/>
<feature type="transmembrane region" description="Helical" evidence="2">
    <location>
        <begin position="87"/>
        <end position="107"/>
    </location>
</feature>
<comment type="caution">
    <text evidence="3">The sequence shown here is derived from an EMBL/GenBank/DDBJ whole genome shotgun (WGS) entry which is preliminary data.</text>
</comment>
<dbReference type="EMBL" id="JAPEUR010000095">
    <property type="protein sequence ID" value="KAJ4321423.1"/>
    <property type="molecule type" value="Genomic_DNA"/>
</dbReference>
<organism evidence="3 4">
    <name type="scientific">Fusarium piperis</name>
    <dbReference type="NCBI Taxonomy" id="1435070"/>
    <lineage>
        <taxon>Eukaryota</taxon>
        <taxon>Fungi</taxon>
        <taxon>Dikarya</taxon>
        <taxon>Ascomycota</taxon>
        <taxon>Pezizomycotina</taxon>
        <taxon>Sordariomycetes</taxon>
        <taxon>Hypocreomycetidae</taxon>
        <taxon>Hypocreales</taxon>
        <taxon>Nectriaceae</taxon>
        <taxon>Fusarium</taxon>
        <taxon>Fusarium solani species complex</taxon>
    </lineage>
</organism>
<accession>A0A9W8WDV8</accession>
<evidence type="ECO:0000256" key="2">
    <source>
        <dbReference type="SAM" id="Phobius"/>
    </source>
</evidence>
<keyword evidence="2" id="KW-0812">Transmembrane</keyword>
<sequence length="579" mass="64733">MAREQSKPPAFGFSKYSTLSNTVEDPLSQGAATASSLQNRRARDAVGSTETLIQASTSRSLYPKKLNDPEPPKKVCSKGIWSSLGHLILFHLPSVAITLAILALYIARVRWVRPTIEQLSILQFVAKGHEILILVSLADLLMYRVCYGLLVDRHGVPLGFLSSPFQLGAPILYLFSWELWSAILQPGVSRSRGRPRITGFIIIIAILLSLAAAPLSAIAIIPREGWQQVHMQQKEEEIITYVRGKLYETDLDSNYVDLYEVHAGTRPSQQDLFRMLIPTIDDPPDKKKFSSSRQMANFTYSKYNLDTPGTRLISLTMDIQDLDSGWVAIATTPMSAAASELDSFWRKKPTDVLTKSYRKAVNSSEIMRWKQPVVAVECSPNKTAGSKASFSFDANISNKEVLLDMDKDSGFRKLLEKARRKKSPMLSYQIVDLPDTEGSSISAAMVFVTGDWKTTDGTKPLQGEEVGSLKLELCRIFARWEEADVWVEEGKSSIVQTQLDLPLFNFYDHFGDSVKAGDNIKMSRDWVTALGERLELDGTFSNKTNSTYQQIRDFCYRSEIVDSPFDGCSISDGLYEGLQ</sequence>